<evidence type="ECO:0008006" key="4">
    <source>
        <dbReference type="Google" id="ProtNLM"/>
    </source>
</evidence>
<name>A0ABZ0UR89_9RICK</name>
<evidence type="ECO:0000256" key="1">
    <source>
        <dbReference type="SAM" id="Phobius"/>
    </source>
</evidence>
<dbReference type="RefSeq" id="WP_323738611.1">
    <property type="nucleotide sequence ID" value="NZ_CP112932.1"/>
</dbReference>
<gene>
    <name evidence="2" type="ORF">Trichorick_00435</name>
</gene>
<sequence>MEIVVVSKVLLSLIFIVVLMYCVLKAIQKYGKFAHKLGHPSSSMQIAAILYIDENVKVINIRQAKNNYILAVGKNNIVLIDKYADIE</sequence>
<keyword evidence="3" id="KW-1185">Reference proteome</keyword>
<keyword evidence="1" id="KW-0472">Membrane</keyword>
<evidence type="ECO:0000313" key="2">
    <source>
        <dbReference type="EMBL" id="WPY00555.1"/>
    </source>
</evidence>
<dbReference type="EMBL" id="CP112932">
    <property type="protein sequence ID" value="WPY00555.1"/>
    <property type="molecule type" value="Genomic_DNA"/>
</dbReference>
<evidence type="ECO:0000313" key="3">
    <source>
        <dbReference type="Proteomes" id="UP001326613"/>
    </source>
</evidence>
<dbReference type="Proteomes" id="UP001326613">
    <property type="component" value="Chromosome"/>
</dbReference>
<protein>
    <recommendedName>
        <fullName evidence="4">Flagellar biosynthesis protein, FliO</fullName>
    </recommendedName>
</protein>
<accession>A0ABZ0UR89</accession>
<keyword evidence="1" id="KW-1133">Transmembrane helix</keyword>
<reference evidence="2 3" key="1">
    <citation type="submission" date="2022-10" db="EMBL/GenBank/DDBJ databases">
        <title>Host association and intracellularity evolved multiple times independently in the Rickettsiales.</title>
        <authorList>
            <person name="Castelli M."/>
            <person name="Nardi T."/>
            <person name="Gammuto L."/>
            <person name="Bellinzona G."/>
            <person name="Sabaneyeva E."/>
            <person name="Potekhin A."/>
            <person name="Serra V."/>
            <person name="Petroni G."/>
            <person name="Sassera D."/>
        </authorList>
    </citation>
    <scope>NUCLEOTIDE SEQUENCE [LARGE SCALE GENOMIC DNA]</scope>
    <source>
        <strain evidence="2 3">Kr 154-4</strain>
    </source>
</reference>
<proteinExistence type="predicted"/>
<keyword evidence="1" id="KW-0812">Transmembrane</keyword>
<feature type="transmembrane region" description="Helical" evidence="1">
    <location>
        <begin position="6"/>
        <end position="27"/>
    </location>
</feature>
<organism evidence="2 3">
    <name type="scientific">Candidatus Trichorickettsia mobilis</name>
    <dbReference type="NCBI Taxonomy" id="1346319"/>
    <lineage>
        <taxon>Bacteria</taxon>
        <taxon>Pseudomonadati</taxon>
        <taxon>Pseudomonadota</taxon>
        <taxon>Alphaproteobacteria</taxon>
        <taxon>Rickettsiales</taxon>
        <taxon>Rickettsiaceae</taxon>
        <taxon>Rickettsieae</taxon>
        <taxon>Candidatus Trichorickettsia</taxon>
    </lineage>
</organism>